<dbReference type="Proteomes" id="UP000663852">
    <property type="component" value="Unassembled WGS sequence"/>
</dbReference>
<name>A0A815LHS6_ADIRI</name>
<dbReference type="AlphaFoldDB" id="A0A815LHS6"/>
<gene>
    <name evidence="1" type="ORF">EDS130_LOCUS36662</name>
</gene>
<proteinExistence type="predicted"/>
<organism evidence="1 2">
    <name type="scientific">Adineta ricciae</name>
    <name type="common">Rotifer</name>
    <dbReference type="NCBI Taxonomy" id="249248"/>
    <lineage>
        <taxon>Eukaryota</taxon>
        <taxon>Metazoa</taxon>
        <taxon>Spiralia</taxon>
        <taxon>Gnathifera</taxon>
        <taxon>Rotifera</taxon>
        <taxon>Eurotatoria</taxon>
        <taxon>Bdelloidea</taxon>
        <taxon>Adinetida</taxon>
        <taxon>Adinetidae</taxon>
        <taxon>Adineta</taxon>
    </lineage>
</organism>
<protein>
    <submittedName>
        <fullName evidence="1">Uncharacterized protein</fullName>
    </submittedName>
</protein>
<evidence type="ECO:0000313" key="1">
    <source>
        <dbReference type="EMBL" id="CAF1410146.1"/>
    </source>
</evidence>
<comment type="caution">
    <text evidence="1">The sequence shown here is derived from an EMBL/GenBank/DDBJ whole genome shotgun (WGS) entry which is preliminary data.</text>
</comment>
<evidence type="ECO:0000313" key="2">
    <source>
        <dbReference type="Proteomes" id="UP000663852"/>
    </source>
</evidence>
<dbReference type="EMBL" id="CAJNOJ010000345">
    <property type="protein sequence ID" value="CAF1410146.1"/>
    <property type="molecule type" value="Genomic_DNA"/>
</dbReference>
<accession>A0A815LHS6</accession>
<reference evidence="1" key="1">
    <citation type="submission" date="2021-02" db="EMBL/GenBank/DDBJ databases">
        <authorList>
            <person name="Nowell W R."/>
        </authorList>
    </citation>
    <scope>NUCLEOTIDE SEQUENCE</scope>
</reference>
<sequence length="77" mass="8918">MLDPIGSDRIRASDKIRSDSWKRNCIGIRLENPGNPCFGSDEIRRGIRVWDCSTWDIILNSDVRCLLKDLRFIGHNM</sequence>